<dbReference type="CDD" id="cd15482">
    <property type="entry name" value="Sialidase_non-viral"/>
    <property type="match status" value="2"/>
</dbReference>
<dbReference type="PANTHER" id="PTHR43739">
    <property type="entry name" value="XYLOGLUCANASE (EUROFUNG)"/>
    <property type="match status" value="1"/>
</dbReference>
<evidence type="ECO:0000256" key="3">
    <source>
        <dbReference type="SAM" id="MobiDB-lite"/>
    </source>
</evidence>
<dbReference type="AlphaFoldDB" id="A0A1T5EDD5"/>
<feature type="region of interest" description="Disordered" evidence="3">
    <location>
        <begin position="454"/>
        <end position="484"/>
    </location>
</feature>
<gene>
    <name evidence="5" type="ORF">SAMN05660866_03470</name>
</gene>
<evidence type="ECO:0000256" key="2">
    <source>
        <dbReference type="SAM" id="Coils"/>
    </source>
</evidence>
<feature type="domain" description="Sortilin N-terminal" evidence="4">
    <location>
        <begin position="161"/>
        <end position="286"/>
    </location>
</feature>
<dbReference type="InterPro" id="IPR031778">
    <property type="entry name" value="Sortilin_N"/>
</dbReference>
<evidence type="ECO:0000259" key="4">
    <source>
        <dbReference type="Pfam" id="PF15902"/>
    </source>
</evidence>
<protein>
    <recommendedName>
        <fullName evidence="4">Sortilin N-terminal domain-containing protein</fullName>
    </recommendedName>
</protein>
<dbReference type="InterPro" id="IPR052025">
    <property type="entry name" value="Xyloglucanase_GH74"/>
</dbReference>
<keyword evidence="2" id="KW-0175">Coiled coil</keyword>
<proteinExistence type="predicted"/>
<dbReference type="PANTHER" id="PTHR43739:SF5">
    <property type="entry name" value="EXO-ALPHA-SIALIDASE"/>
    <property type="match status" value="1"/>
</dbReference>
<dbReference type="SUPFAM" id="SSF50939">
    <property type="entry name" value="Sialidases"/>
    <property type="match status" value="1"/>
</dbReference>
<keyword evidence="1" id="KW-0677">Repeat</keyword>
<accession>A0A1T5EDD5</accession>
<dbReference type="InterPro" id="IPR036278">
    <property type="entry name" value="Sialidase_sf"/>
</dbReference>
<dbReference type="InterPro" id="IPR015943">
    <property type="entry name" value="WD40/YVTN_repeat-like_dom_sf"/>
</dbReference>
<evidence type="ECO:0000313" key="6">
    <source>
        <dbReference type="Proteomes" id="UP000190339"/>
    </source>
</evidence>
<dbReference type="Proteomes" id="UP000190339">
    <property type="component" value="Unassembled WGS sequence"/>
</dbReference>
<name>A0A1T5EDD5_9FLAO</name>
<dbReference type="EMBL" id="FUYL01000012">
    <property type="protein sequence ID" value="SKB82117.1"/>
    <property type="molecule type" value="Genomic_DNA"/>
</dbReference>
<dbReference type="SUPFAM" id="SSF110296">
    <property type="entry name" value="Oligoxyloglucan reducing end-specific cellobiohydrolase"/>
    <property type="match status" value="1"/>
</dbReference>
<dbReference type="GO" id="GO:0010411">
    <property type="term" value="P:xyloglucan metabolic process"/>
    <property type="evidence" value="ECO:0007669"/>
    <property type="project" value="TreeGrafter"/>
</dbReference>
<dbReference type="STRING" id="561365.SAMN05660866_03470"/>
<feature type="coiled-coil region" evidence="2">
    <location>
        <begin position="965"/>
        <end position="999"/>
    </location>
</feature>
<reference evidence="6" key="1">
    <citation type="submission" date="2017-02" db="EMBL/GenBank/DDBJ databases">
        <authorList>
            <person name="Varghese N."/>
            <person name="Submissions S."/>
        </authorList>
    </citation>
    <scope>NUCLEOTIDE SEQUENCE [LARGE SCALE GENOMIC DNA]</scope>
    <source>
        <strain evidence="6">DSM 23546</strain>
    </source>
</reference>
<dbReference type="Gene3D" id="2.130.10.10">
    <property type="entry name" value="YVTN repeat-like/Quinoprotein amine dehydrogenase"/>
    <property type="match status" value="4"/>
</dbReference>
<evidence type="ECO:0000256" key="1">
    <source>
        <dbReference type="ARBA" id="ARBA00022737"/>
    </source>
</evidence>
<organism evidence="5 6">
    <name type="scientific">Maribacter arcticus</name>
    <dbReference type="NCBI Taxonomy" id="561365"/>
    <lineage>
        <taxon>Bacteria</taxon>
        <taxon>Pseudomonadati</taxon>
        <taxon>Bacteroidota</taxon>
        <taxon>Flavobacteriia</taxon>
        <taxon>Flavobacteriales</taxon>
        <taxon>Flavobacteriaceae</taxon>
        <taxon>Maribacter</taxon>
    </lineage>
</organism>
<evidence type="ECO:0000313" key="5">
    <source>
        <dbReference type="EMBL" id="SKB82117.1"/>
    </source>
</evidence>
<dbReference type="Pfam" id="PF15902">
    <property type="entry name" value="Sortilin-Vps10"/>
    <property type="match status" value="1"/>
</dbReference>
<sequence>MNFIEIKKFSHVDNRSMLNISIFMETNSNYFKMKKLYIVILTALFCLQPFQNLNAQRKKNTVSFDESLYSGMEYRSIGPFRGGRAGTVTGVTNNNNLYYMGTAGGGVWKTTDAGNSWQCISDGYFGGSIGAIAVSESDPNIIYVGEGEQTLRGNVSSGKGLWKSMDAGKTWKFIGLKDSEHISRIRIHPNNPDLVYVAAIGNLWKPNETRGVFRSKDGGDNWEKVLYVSDKAGAGDLILDPNNSRIIYATTWEMKRNGYRMDSGGPDSKLFKSTDGGDTWNDISTKTGLPSSPWGIVGITISPIDSNRVWALIEADNGGLFRSDDAGVTWKKINENRALRQRAWYYTRIYADTENIDKLYVMNVSYGVSTDGGKTFTLKNAPHGDHHDLWIDPNNNNRMVIADDGGAQISNDGGNNWTTYYNQPTAQFYRIATDSIFPYRIYGAQQDNTALRISHRSSGESITERDWEPTAGGESAHLAPDPKNNQIVYGGTYKGYMNRLDHTTGQARSTNVWPDNPAGSGAEIMKYRFNWNYPVTFSKHDSNKLFAGSNFLHMTTDEGQSWKTISPDLTRSLPETIESSGGPITQDNTGAEFYSNIFVISESVLEKSVIWTGSDDGLIHVTKDNGTTWTNVTPPTSMSPKLNMINSIDPSPFHKGTVYVAATAYKFGDYTPYLYKTDNYGESWSLITNGIKDNYYTRVIRTDLVREGLLYAGTEWGMYISFDDGKSWAPFQLNLPITAIRDLHVRDNDLIVATHGRSFWIIDDLTPLHQLSSEVANSDFYLYKPDISYRMHQSGGWSEPDPKLVGKNHPDGVIINYVLNKYQESDSVQLDILQKDGTLIQRFSTSAKENKLDPTAPKQLKVKAGGNNLVWDMRYPGFKTFEGMIFYSSPNKGPKVTPGTYKLKLTVNGEFQEKEFSIVKDPRLPNTQNEYQEQFDFLIAVRDEVSKANDAIIKIRSVQKDLTYLKNKTKDNSALQQLISDYETELSVIENNIHMTKNQSSQDPLNYGIRINNRLAFLLADSQRGDYAPTQQAKQFFKEITDELNVELKNLSHLIDKQTEIVNSKVKLEDIKMISSEQ</sequence>
<keyword evidence="6" id="KW-1185">Reference proteome</keyword>